<evidence type="ECO:0000313" key="1">
    <source>
        <dbReference type="EMBL" id="ABD33183.1"/>
    </source>
</evidence>
<gene>
    <name evidence="1" type="ORF">MtrDRAFT_AC157894g5v2</name>
</gene>
<proteinExistence type="predicted"/>
<protein>
    <submittedName>
        <fullName evidence="1">Uncharacterized protein</fullName>
    </submittedName>
</protein>
<name>Q2HRU0_MEDTR</name>
<organism evidence="1">
    <name type="scientific">Medicago truncatula</name>
    <name type="common">Barrel medic</name>
    <name type="synonym">Medicago tribuloides</name>
    <dbReference type="NCBI Taxonomy" id="3880"/>
    <lineage>
        <taxon>Eukaryota</taxon>
        <taxon>Viridiplantae</taxon>
        <taxon>Streptophyta</taxon>
        <taxon>Embryophyta</taxon>
        <taxon>Tracheophyta</taxon>
        <taxon>Spermatophyta</taxon>
        <taxon>Magnoliopsida</taxon>
        <taxon>eudicotyledons</taxon>
        <taxon>Gunneridae</taxon>
        <taxon>Pentapetalae</taxon>
        <taxon>rosids</taxon>
        <taxon>fabids</taxon>
        <taxon>Fabales</taxon>
        <taxon>Fabaceae</taxon>
        <taxon>Papilionoideae</taxon>
        <taxon>50 kb inversion clade</taxon>
        <taxon>NPAAA clade</taxon>
        <taxon>Hologalegina</taxon>
        <taxon>IRL clade</taxon>
        <taxon>Trifolieae</taxon>
        <taxon>Medicago</taxon>
    </lineage>
</organism>
<dbReference type="AlphaFoldDB" id="Q2HRU0"/>
<accession>Q2HRU0</accession>
<reference evidence="1" key="2">
    <citation type="submission" date="2007-03" db="EMBL/GenBank/DDBJ databases">
        <authorList>
            <consortium name="The International Medicago Genome Annotation Group"/>
        </authorList>
    </citation>
    <scope>NUCLEOTIDE SEQUENCE</scope>
</reference>
<reference evidence="1" key="1">
    <citation type="submission" date="2005-04" db="EMBL/GenBank/DDBJ databases">
        <authorList>
            <person name="Town C.D."/>
        </authorList>
    </citation>
    <scope>NUCLEOTIDE SEQUENCE</scope>
</reference>
<dbReference type="EMBL" id="AC157894">
    <property type="protein sequence ID" value="ABD33183.1"/>
    <property type="molecule type" value="Genomic_DNA"/>
</dbReference>
<sequence>MGIRISNDIVFEFLIGARKIVARFCLGLSTIKAFDLQFFSSFKRENLDRSNEKTFRELKG</sequence>